<gene>
    <name evidence="1" type="ORF">DFJ65_1015</name>
</gene>
<name>A0A3D9UVJ9_9MICO</name>
<reference evidence="1 2" key="1">
    <citation type="submission" date="2018-08" db="EMBL/GenBank/DDBJ databases">
        <title>Sequencing the genomes of 1000 actinobacteria strains.</title>
        <authorList>
            <person name="Klenk H.-P."/>
        </authorList>
    </citation>
    <scope>NUCLEOTIDE SEQUENCE [LARGE SCALE GENOMIC DNA]</scope>
    <source>
        <strain evidence="1 2">DSM 22967</strain>
    </source>
</reference>
<evidence type="ECO:0000313" key="1">
    <source>
        <dbReference type="EMBL" id="REF30024.1"/>
    </source>
</evidence>
<dbReference type="Proteomes" id="UP000256253">
    <property type="component" value="Unassembled WGS sequence"/>
</dbReference>
<sequence>MACLLITYDLHTPGQDYKDLHEAIKALGTGWWHYLDSTWLVTTSLSQSQAWEKLAVVADKNDNFLILNITGDGYSGWLPEKAWEWIRANI</sequence>
<keyword evidence="2" id="KW-1185">Reference proteome</keyword>
<organism evidence="1 2">
    <name type="scientific">Calidifontibacter indicus</name>
    <dbReference type="NCBI Taxonomy" id="419650"/>
    <lineage>
        <taxon>Bacteria</taxon>
        <taxon>Bacillati</taxon>
        <taxon>Actinomycetota</taxon>
        <taxon>Actinomycetes</taxon>
        <taxon>Micrococcales</taxon>
        <taxon>Dermacoccaceae</taxon>
        <taxon>Calidifontibacter</taxon>
    </lineage>
</organism>
<dbReference type="OrthoDB" id="2656750at2"/>
<accession>A0A3D9UVJ9</accession>
<evidence type="ECO:0008006" key="3">
    <source>
        <dbReference type="Google" id="ProtNLM"/>
    </source>
</evidence>
<dbReference type="AlphaFoldDB" id="A0A3D9UVJ9"/>
<dbReference type="EMBL" id="QTUA01000001">
    <property type="protein sequence ID" value="REF30024.1"/>
    <property type="molecule type" value="Genomic_DNA"/>
</dbReference>
<evidence type="ECO:0000313" key="2">
    <source>
        <dbReference type="Proteomes" id="UP000256253"/>
    </source>
</evidence>
<comment type="caution">
    <text evidence="1">The sequence shown here is derived from an EMBL/GenBank/DDBJ whole genome shotgun (WGS) entry which is preliminary data.</text>
</comment>
<dbReference type="RefSeq" id="WP_115922079.1">
    <property type="nucleotide sequence ID" value="NZ_QTUA01000001.1"/>
</dbReference>
<protein>
    <recommendedName>
        <fullName evidence="3">SinR family protein</fullName>
    </recommendedName>
</protein>
<proteinExistence type="predicted"/>